<name>A0A2G6PE05_9GAMM</name>
<evidence type="ECO:0000256" key="1">
    <source>
        <dbReference type="SAM" id="Phobius"/>
    </source>
</evidence>
<comment type="caution">
    <text evidence="2">The sequence shown here is derived from an EMBL/GenBank/DDBJ whole genome shotgun (WGS) entry which is preliminary data.</text>
</comment>
<dbReference type="EMBL" id="PDTV01000012">
    <property type="protein sequence ID" value="PIE82797.1"/>
    <property type="molecule type" value="Genomic_DNA"/>
</dbReference>
<feature type="transmembrane region" description="Helical" evidence="1">
    <location>
        <begin position="20"/>
        <end position="42"/>
    </location>
</feature>
<dbReference type="NCBIfam" id="TIGR02532">
    <property type="entry name" value="IV_pilin_GFxxxE"/>
    <property type="match status" value="1"/>
</dbReference>
<dbReference type="SUPFAM" id="SSF54523">
    <property type="entry name" value="Pili subunits"/>
    <property type="match status" value="1"/>
</dbReference>
<keyword evidence="1" id="KW-1133">Transmembrane helix</keyword>
<gene>
    <name evidence="2" type="ORF">CSA09_05140</name>
</gene>
<dbReference type="AlphaFoldDB" id="A0A2G6PE05"/>
<evidence type="ECO:0000313" key="2">
    <source>
        <dbReference type="EMBL" id="PIE82797.1"/>
    </source>
</evidence>
<dbReference type="InterPro" id="IPR012902">
    <property type="entry name" value="N_methyl_site"/>
</dbReference>
<sequence length="224" mass="25519">MLSGRGFSGGRSAGFTLLELIVSITLMGLILVVLYGGLRVGLDSWDGGERRAEQTQRLRSVQEFLRRQLQQSVTVYQNVDNEDGKLDQYLPSGRTNVVVFMGQPDMTEVVVPMMAHLGQGGLYRLRIHVDQENRLRVRWRPYLPEEPEAGVEQSSVLLEGVSSIEWSYFGVEADDESNGDIQKPQWHSKWRNFRQRPRLVRLILNLEGEAWPDLVVALAEGPWR</sequence>
<evidence type="ECO:0008006" key="4">
    <source>
        <dbReference type="Google" id="ProtNLM"/>
    </source>
</evidence>
<organism evidence="2 3">
    <name type="scientific">Candidatus Contendibacter odensensis</name>
    <dbReference type="NCBI Taxonomy" id="1400860"/>
    <lineage>
        <taxon>Bacteria</taxon>
        <taxon>Pseudomonadati</taxon>
        <taxon>Pseudomonadota</taxon>
        <taxon>Gammaproteobacteria</taxon>
        <taxon>Candidatus Competibacteraceae</taxon>
        <taxon>Candidatus Contendibacter</taxon>
    </lineage>
</organism>
<proteinExistence type="predicted"/>
<accession>A0A2G6PE05</accession>
<keyword evidence="1" id="KW-0472">Membrane</keyword>
<keyword evidence="1" id="KW-0812">Transmembrane</keyword>
<dbReference type="Proteomes" id="UP000229278">
    <property type="component" value="Unassembled WGS sequence"/>
</dbReference>
<dbReference type="Pfam" id="PF07963">
    <property type="entry name" value="N_methyl"/>
    <property type="match status" value="1"/>
</dbReference>
<dbReference type="InterPro" id="IPR045584">
    <property type="entry name" value="Pilin-like"/>
</dbReference>
<evidence type="ECO:0000313" key="3">
    <source>
        <dbReference type="Proteomes" id="UP000229278"/>
    </source>
</evidence>
<protein>
    <recommendedName>
        <fullName evidence="4">Type II secretion system protein J</fullName>
    </recommendedName>
</protein>
<reference evidence="2 3" key="1">
    <citation type="submission" date="2017-10" db="EMBL/GenBank/DDBJ databases">
        <title>Novel microbial diversity and functional potential in the marine mammal oral microbiome.</title>
        <authorList>
            <person name="Dudek N.K."/>
            <person name="Sun C.L."/>
            <person name="Burstein D."/>
            <person name="Kantor R.S."/>
            <person name="Aliaga Goltsman D.S."/>
            <person name="Bik E.M."/>
            <person name="Thomas B.C."/>
            <person name="Banfield J.F."/>
            <person name="Relman D.A."/>
        </authorList>
    </citation>
    <scope>NUCLEOTIDE SEQUENCE [LARGE SCALE GENOMIC DNA]</scope>
    <source>
        <strain evidence="2">DOLJORAL78_50_517</strain>
    </source>
</reference>
<dbReference type="PROSITE" id="PS00409">
    <property type="entry name" value="PROKAR_NTER_METHYL"/>
    <property type="match status" value="1"/>
</dbReference>